<keyword evidence="1" id="KW-0472">Membrane</keyword>
<dbReference type="EMBL" id="KL142389">
    <property type="protein sequence ID" value="KDR72271.1"/>
    <property type="molecule type" value="Genomic_DNA"/>
</dbReference>
<dbReference type="AlphaFoldDB" id="A0A067SMX7"/>
<keyword evidence="3" id="KW-1185">Reference proteome</keyword>
<keyword evidence="1" id="KW-0812">Transmembrane</keyword>
<protein>
    <submittedName>
        <fullName evidence="2">Uncharacterized protein</fullName>
    </submittedName>
</protein>
<evidence type="ECO:0000313" key="2">
    <source>
        <dbReference type="EMBL" id="KDR72271.1"/>
    </source>
</evidence>
<proteinExistence type="predicted"/>
<organism evidence="2 3">
    <name type="scientific">Galerina marginata (strain CBS 339.88)</name>
    <dbReference type="NCBI Taxonomy" id="685588"/>
    <lineage>
        <taxon>Eukaryota</taxon>
        <taxon>Fungi</taxon>
        <taxon>Dikarya</taxon>
        <taxon>Basidiomycota</taxon>
        <taxon>Agaricomycotina</taxon>
        <taxon>Agaricomycetes</taxon>
        <taxon>Agaricomycetidae</taxon>
        <taxon>Agaricales</taxon>
        <taxon>Agaricineae</taxon>
        <taxon>Strophariaceae</taxon>
        <taxon>Galerina</taxon>
    </lineage>
</organism>
<name>A0A067SMX7_GALM3</name>
<dbReference type="HOGENOM" id="CLU_2904334_0_0_1"/>
<dbReference type="Proteomes" id="UP000027222">
    <property type="component" value="Unassembled WGS sequence"/>
</dbReference>
<evidence type="ECO:0000256" key="1">
    <source>
        <dbReference type="SAM" id="Phobius"/>
    </source>
</evidence>
<gene>
    <name evidence="2" type="ORF">GALMADRAFT_767888</name>
</gene>
<evidence type="ECO:0000313" key="3">
    <source>
        <dbReference type="Proteomes" id="UP000027222"/>
    </source>
</evidence>
<feature type="transmembrane region" description="Helical" evidence="1">
    <location>
        <begin position="6"/>
        <end position="25"/>
    </location>
</feature>
<keyword evidence="1" id="KW-1133">Transmembrane helix</keyword>
<reference evidence="3" key="1">
    <citation type="journal article" date="2014" name="Proc. Natl. Acad. Sci. U.S.A.">
        <title>Extensive sampling of basidiomycete genomes demonstrates inadequacy of the white-rot/brown-rot paradigm for wood decay fungi.</title>
        <authorList>
            <person name="Riley R."/>
            <person name="Salamov A.A."/>
            <person name="Brown D.W."/>
            <person name="Nagy L.G."/>
            <person name="Floudas D."/>
            <person name="Held B.W."/>
            <person name="Levasseur A."/>
            <person name="Lombard V."/>
            <person name="Morin E."/>
            <person name="Otillar R."/>
            <person name="Lindquist E.A."/>
            <person name="Sun H."/>
            <person name="LaButti K.M."/>
            <person name="Schmutz J."/>
            <person name="Jabbour D."/>
            <person name="Luo H."/>
            <person name="Baker S.E."/>
            <person name="Pisabarro A.G."/>
            <person name="Walton J.D."/>
            <person name="Blanchette R.A."/>
            <person name="Henrissat B."/>
            <person name="Martin F."/>
            <person name="Cullen D."/>
            <person name="Hibbett D.S."/>
            <person name="Grigoriev I.V."/>
        </authorList>
    </citation>
    <scope>NUCLEOTIDE SEQUENCE [LARGE SCALE GENOMIC DNA]</scope>
    <source>
        <strain evidence="3">CBS 339.88</strain>
    </source>
</reference>
<sequence length="62" mass="7112">MPCFWIVMLMICISLLFPDATYLGYLRFHTISFSSGLKLCLVCSWKSVMSTSPPTTSLFRLR</sequence>
<accession>A0A067SMX7</accession>